<gene>
    <name evidence="3" type="ORF">NCCP602_25120</name>
</gene>
<evidence type="ECO:0000259" key="2">
    <source>
        <dbReference type="SMART" id="SM00471"/>
    </source>
</evidence>
<dbReference type="PANTHER" id="PTHR46246">
    <property type="entry name" value="GUANOSINE-3',5'-BIS(DIPHOSPHATE) 3'-PYROPHOSPHOHYDROLASE MESH1"/>
    <property type="match status" value="1"/>
</dbReference>
<sequence>MESPDDLTSRAESVATEAHRGQVDKAGRDYIEHPRRVAANARSAVAADGLEDDEAAWVIAAAWLHDVVEDTAVTESDLRRDFPAEVVDAVIAVTKRSGEDVVDYFARVRANRFAVLVKTADLADNTDPARQALLDEETRSRLREKYRRAYELLGVEPR</sequence>
<dbReference type="SUPFAM" id="SSF109604">
    <property type="entry name" value="HD-domain/PDEase-like"/>
    <property type="match status" value="1"/>
</dbReference>
<feature type="domain" description="HD/PDEase" evidence="2">
    <location>
        <begin position="26"/>
        <end position="138"/>
    </location>
</feature>
<dbReference type="InterPro" id="IPR052194">
    <property type="entry name" value="MESH1"/>
</dbReference>
<feature type="region of interest" description="Disordered" evidence="1">
    <location>
        <begin position="1"/>
        <end position="29"/>
    </location>
</feature>
<reference evidence="3 4" key="1">
    <citation type="submission" date="2024-01" db="EMBL/GenBank/DDBJ databases">
        <title>Characterization of antibiotic resistant novel bacterial strains and their environmental applications.</title>
        <authorList>
            <person name="Manzoor S."/>
            <person name="Abbas S."/>
            <person name="Arshad M."/>
            <person name="Ahmed I."/>
        </authorList>
    </citation>
    <scope>NUCLEOTIDE SEQUENCE [LARGE SCALE GENOMIC DNA]</scope>
    <source>
        <strain evidence="3 4">NCCP-602</strain>
    </source>
</reference>
<evidence type="ECO:0000313" key="4">
    <source>
        <dbReference type="Proteomes" id="UP001498238"/>
    </source>
</evidence>
<protein>
    <submittedName>
        <fullName evidence="3">HD domain-containing protein</fullName>
    </submittedName>
</protein>
<dbReference type="SMART" id="SM00471">
    <property type="entry name" value="HDc"/>
    <property type="match status" value="1"/>
</dbReference>
<feature type="compositionally biased region" description="Basic and acidic residues" evidence="1">
    <location>
        <begin position="17"/>
        <end position="29"/>
    </location>
</feature>
<dbReference type="InterPro" id="IPR003607">
    <property type="entry name" value="HD/PDEase_dom"/>
</dbReference>
<dbReference type="Proteomes" id="UP001498238">
    <property type="component" value="Unassembled WGS sequence"/>
</dbReference>
<evidence type="ECO:0000313" key="3">
    <source>
        <dbReference type="EMBL" id="GAA0036551.1"/>
    </source>
</evidence>
<dbReference type="Gene3D" id="1.10.3210.10">
    <property type="entry name" value="Hypothetical protein af1432"/>
    <property type="match status" value="1"/>
</dbReference>
<proteinExistence type="predicted"/>
<keyword evidence="4" id="KW-1185">Reference proteome</keyword>
<dbReference type="EMBL" id="BAAAAF010000010">
    <property type="protein sequence ID" value="GAA0036551.1"/>
    <property type="molecule type" value="Genomic_DNA"/>
</dbReference>
<dbReference type="RefSeq" id="WP_339393293.1">
    <property type="nucleotide sequence ID" value="NZ_BAAAAF010000010.1"/>
</dbReference>
<name>A0ABN0SQ69_9MICO</name>
<dbReference type="Pfam" id="PF13328">
    <property type="entry name" value="HD_4"/>
    <property type="match status" value="1"/>
</dbReference>
<comment type="caution">
    <text evidence="3">The sequence shown here is derived from an EMBL/GenBank/DDBJ whole genome shotgun (WGS) entry which is preliminary data.</text>
</comment>
<organism evidence="3 4">
    <name type="scientific">Brevibacterium metallidurans</name>
    <dbReference type="NCBI Taxonomy" id="1482676"/>
    <lineage>
        <taxon>Bacteria</taxon>
        <taxon>Bacillati</taxon>
        <taxon>Actinomycetota</taxon>
        <taxon>Actinomycetes</taxon>
        <taxon>Micrococcales</taxon>
        <taxon>Brevibacteriaceae</taxon>
        <taxon>Brevibacterium</taxon>
    </lineage>
</organism>
<accession>A0ABN0SQ69</accession>
<dbReference type="PANTHER" id="PTHR46246:SF1">
    <property type="entry name" value="GUANOSINE-3',5'-BIS(DIPHOSPHATE) 3'-PYROPHOSPHOHYDROLASE MESH1"/>
    <property type="match status" value="1"/>
</dbReference>
<evidence type="ECO:0000256" key="1">
    <source>
        <dbReference type="SAM" id="MobiDB-lite"/>
    </source>
</evidence>